<keyword evidence="4" id="KW-1185">Reference proteome</keyword>
<gene>
    <name evidence="3" type="ORF">GGQ54_001542</name>
</gene>
<dbReference type="SUPFAM" id="SSF52799">
    <property type="entry name" value="(Phosphotyrosine protein) phosphatases II"/>
    <property type="match status" value="1"/>
</dbReference>
<dbReference type="InterPro" id="IPR016130">
    <property type="entry name" value="Tyr_Pase_AS"/>
</dbReference>
<dbReference type="Gene3D" id="3.90.190.10">
    <property type="entry name" value="Protein tyrosine phosphatase superfamily"/>
    <property type="match status" value="1"/>
</dbReference>
<name>A0A7Z0D8R7_9ACTN</name>
<dbReference type="InterPro" id="IPR029021">
    <property type="entry name" value="Prot-tyrosine_phosphatase-like"/>
</dbReference>
<dbReference type="PANTHER" id="PTHR31126:SF1">
    <property type="entry name" value="TYROSINE SPECIFIC PROTEIN PHOSPHATASES DOMAIN-CONTAINING PROTEIN"/>
    <property type="match status" value="1"/>
</dbReference>
<organism evidence="3 4">
    <name type="scientific">Naumannella cuiyingiana</name>
    <dbReference type="NCBI Taxonomy" id="1347891"/>
    <lineage>
        <taxon>Bacteria</taxon>
        <taxon>Bacillati</taxon>
        <taxon>Actinomycetota</taxon>
        <taxon>Actinomycetes</taxon>
        <taxon>Propionibacteriales</taxon>
        <taxon>Propionibacteriaceae</taxon>
        <taxon>Naumannella</taxon>
    </lineage>
</organism>
<dbReference type="AlphaFoldDB" id="A0A7Z0D8R7"/>
<dbReference type="Proteomes" id="UP000527616">
    <property type="component" value="Unassembled WGS sequence"/>
</dbReference>
<dbReference type="PANTHER" id="PTHR31126">
    <property type="entry name" value="TYROSINE-PROTEIN PHOSPHATASE"/>
    <property type="match status" value="1"/>
</dbReference>
<feature type="domain" description="Tyrosine specific protein phosphatases" evidence="2">
    <location>
        <begin position="145"/>
        <end position="203"/>
    </location>
</feature>
<dbReference type="RefSeq" id="WP_179444868.1">
    <property type="nucleotide sequence ID" value="NZ_JACBZS010000001.1"/>
</dbReference>
<evidence type="ECO:0000313" key="3">
    <source>
        <dbReference type="EMBL" id="NYI70982.1"/>
    </source>
</evidence>
<dbReference type="PROSITE" id="PS50056">
    <property type="entry name" value="TYR_PHOSPHATASE_2"/>
    <property type="match status" value="1"/>
</dbReference>
<evidence type="ECO:0000313" key="4">
    <source>
        <dbReference type="Proteomes" id="UP000527616"/>
    </source>
</evidence>
<dbReference type="GO" id="GO:0004721">
    <property type="term" value="F:phosphoprotein phosphatase activity"/>
    <property type="evidence" value="ECO:0007669"/>
    <property type="project" value="InterPro"/>
</dbReference>
<evidence type="ECO:0000259" key="2">
    <source>
        <dbReference type="PROSITE" id="PS50056"/>
    </source>
</evidence>
<comment type="similarity">
    <text evidence="1">Belongs to the protein-tyrosine phosphatase family.</text>
</comment>
<dbReference type="InterPro" id="IPR000387">
    <property type="entry name" value="Tyr_Pase_dom"/>
</dbReference>
<accession>A0A7Z0D8R7</accession>
<dbReference type="EMBL" id="JACBZS010000001">
    <property type="protein sequence ID" value="NYI70982.1"/>
    <property type="molecule type" value="Genomic_DNA"/>
</dbReference>
<proteinExistence type="inferred from homology"/>
<dbReference type="Pfam" id="PF13350">
    <property type="entry name" value="Y_phosphatase3"/>
    <property type="match status" value="1"/>
</dbReference>
<dbReference type="InterPro" id="IPR026893">
    <property type="entry name" value="Tyr/Ser_Pase_IphP-type"/>
</dbReference>
<reference evidence="3 4" key="1">
    <citation type="submission" date="2020-07" db="EMBL/GenBank/DDBJ databases">
        <title>Sequencing the genomes of 1000 actinobacteria strains.</title>
        <authorList>
            <person name="Klenk H.-P."/>
        </authorList>
    </citation>
    <scope>NUCLEOTIDE SEQUENCE [LARGE SCALE GENOMIC DNA]</scope>
    <source>
        <strain evidence="3 4">DSM 103164</strain>
    </source>
</reference>
<comment type="caution">
    <text evidence="3">The sequence shown here is derived from an EMBL/GenBank/DDBJ whole genome shotgun (WGS) entry which is preliminary data.</text>
</comment>
<sequence>MPWLRFDSLVNARDLGGTPTADGGRIRDGVLLRSDNLQELTEADLAQLRELGLTDVLDLRSNYEVAQEGPGPITREPGVTVRRFTYLPESDTTPLPDDDPADVSGASAGSGVAEQALPWVGLTPSVGHDNVFASHYLSYLADRPDQVIGALRAIAEAEGTVLVHCAAGKDRTGTTVALALMLVGADEDAVVADYAASSERMQQIVDRLASSETYRANLEGRPLSSHLTNPESMRAFLDHLIGEYGSIEAALGRLGWTAADTERLRAKLLD</sequence>
<dbReference type="PROSITE" id="PS00383">
    <property type="entry name" value="TYR_PHOSPHATASE_1"/>
    <property type="match status" value="1"/>
</dbReference>
<evidence type="ECO:0000256" key="1">
    <source>
        <dbReference type="ARBA" id="ARBA00009580"/>
    </source>
</evidence>
<protein>
    <submittedName>
        <fullName evidence="3">Protein tyrosine/serine phosphatase</fullName>
    </submittedName>
</protein>